<keyword evidence="2" id="KW-1185">Reference proteome</keyword>
<evidence type="ECO:0000313" key="2">
    <source>
        <dbReference type="Proteomes" id="UP000001542"/>
    </source>
</evidence>
<organism evidence="1 2">
    <name type="scientific">Trichomonas vaginalis (strain ATCC PRA-98 / G3)</name>
    <dbReference type="NCBI Taxonomy" id="412133"/>
    <lineage>
        <taxon>Eukaryota</taxon>
        <taxon>Metamonada</taxon>
        <taxon>Parabasalia</taxon>
        <taxon>Trichomonadida</taxon>
        <taxon>Trichomonadidae</taxon>
        <taxon>Trichomonas</taxon>
    </lineage>
</organism>
<reference evidence="1" key="1">
    <citation type="submission" date="2006-10" db="EMBL/GenBank/DDBJ databases">
        <authorList>
            <person name="Amadeo P."/>
            <person name="Zhao Q."/>
            <person name="Wortman J."/>
            <person name="Fraser-Liggett C."/>
            <person name="Carlton J."/>
        </authorList>
    </citation>
    <scope>NUCLEOTIDE SEQUENCE</scope>
    <source>
        <strain evidence="1">G3</strain>
    </source>
</reference>
<evidence type="ECO:0008006" key="3">
    <source>
        <dbReference type="Google" id="ProtNLM"/>
    </source>
</evidence>
<dbReference type="VEuPathDB" id="TrichDB:TVAG_323780"/>
<sequence>MEEKKENVGPKWEFIEEFPVPCPFKFCNVKCPSTIIINDDNNDMIVRIIEETKKHDNETEKTEVKKYGQLLTTKPIEDLSDIELQVALVSLSLSNRGTRNEKIQRLRNYFQNQE</sequence>
<gene>
    <name evidence="1" type="ORF">TVAG_323780</name>
</gene>
<dbReference type="InParanoid" id="A2F480"/>
<dbReference type="VEuPathDB" id="TrichDB:TVAGG3_1028520"/>
<accession>A2F480</accession>
<dbReference type="RefSeq" id="XP_001313188.1">
    <property type="nucleotide sequence ID" value="XM_001313187.1"/>
</dbReference>
<name>A2F480_TRIV3</name>
<protein>
    <recommendedName>
        <fullName evidence="3">SAP domain-containing protein</fullName>
    </recommendedName>
</protein>
<dbReference type="AlphaFoldDB" id="A2F480"/>
<evidence type="ECO:0000313" key="1">
    <source>
        <dbReference type="EMBL" id="EAY00259.1"/>
    </source>
</evidence>
<proteinExistence type="predicted"/>
<dbReference type="Proteomes" id="UP000001542">
    <property type="component" value="Unassembled WGS sequence"/>
</dbReference>
<dbReference type="KEGG" id="tva:4758082"/>
<reference evidence="1" key="2">
    <citation type="journal article" date="2007" name="Science">
        <title>Draft genome sequence of the sexually transmitted pathogen Trichomonas vaginalis.</title>
        <authorList>
            <person name="Carlton J.M."/>
            <person name="Hirt R.P."/>
            <person name="Silva J.C."/>
            <person name="Delcher A.L."/>
            <person name="Schatz M."/>
            <person name="Zhao Q."/>
            <person name="Wortman J.R."/>
            <person name="Bidwell S.L."/>
            <person name="Alsmark U.C.M."/>
            <person name="Besteiro S."/>
            <person name="Sicheritz-Ponten T."/>
            <person name="Noel C.J."/>
            <person name="Dacks J.B."/>
            <person name="Foster P.G."/>
            <person name="Simillion C."/>
            <person name="Van de Peer Y."/>
            <person name="Miranda-Saavedra D."/>
            <person name="Barton G.J."/>
            <person name="Westrop G.D."/>
            <person name="Mueller S."/>
            <person name="Dessi D."/>
            <person name="Fiori P.L."/>
            <person name="Ren Q."/>
            <person name="Paulsen I."/>
            <person name="Zhang H."/>
            <person name="Bastida-Corcuera F.D."/>
            <person name="Simoes-Barbosa A."/>
            <person name="Brown M.T."/>
            <person name="Hayes R.D."/>
            <person name="Mukherjee M."/>
            <person name="Okumura C.Y."/>
            <person name="Schneider R."/>
            <person name="Smith A.J."/>
            <person name="Vanacova S."/>
            <person name="Villalvazo M."/>
            <person name="Haas B.J."/>
            <person name="Pertea M."/>
            <person name="Feldblyum T.V."/>
            <person name="Utterback T.R."/>
            <person name="Shu C.L."/>
            <person name="Osoegawa K."/>
            <person name="de Jong P.J."/>
            <person name="Hrdy I."/>
            <person name="Horvathova L."/>
            <person name="Zubacova Z."/>
            <person name="Dolezal P."/>
            <person name="Malik S.B."/>
            <person name="Logsdon J.M. Jr."/>
            <person name="Henze K."/>
            <person name="Gupta A."/>
            <person name="Wang C.C."/>
            <person name="Dunne R.L."/>
            <person name="Upcroft J.A."/>
            <person name="Upcroft P."/>
            <person name="White O."/>
            <person name="Salzberg S.L."/>
            <person name="Tang P."/>
            <person name="Chiu C.-H."/>
            <person name="Lee Y.-S."/>
            <person name="Embley T.M."/>
            <person name="Coombs G.H."/>
            <person name="Mottram J.C."/>
            <person name="Tachezy J."/>
            <person name="Fraser-Liggett C.M."/>
            <person name="Johnson P.J."/>
        </authorList>
    </citation>
    <scope>NUCLEOTIDE SEQUENCE [LARGE SCALE GENOMIC DNA]</scope>
    <source>
        <strain evidence="1">G3</strain>
    </source>
</reference>
<dbReference type="EMBL" id="DS113607">
    <property type="protein sequence ID" value="EAY00259.1"/>
    <property type="molecule type" value="Genomic_DNA"/>
</dbReference>